<comment type="caution">
    <text evidence="1">The sequence shown here is derived from an EMBL/GenBank/DDBJ whole genome shotgun (WGS) entry which is preliminary data.</text>
</comment>
<organism evidence="1 2">
    <name type="scientific">Metasolibacillus meyeri</name>
    <dbReference type="NCBI Taxonomy" id="1071052"/>
    <lineage>
        <taxon>Bacteria</taxon>
        <taxon>Bacillati</taxon>
        <taxon>Bacillota</taxon>
        <taxon>Bacilli</taxon>
        <taxon>Bacillales</taxon>
        <taxon>Caryophanaceae</taxon>
        <taxon>Metasolibacillus</taxon>
    </lineage>
</organism>
<dbReference type="Proteomes" id="UP001344888">
    <property type="component" value="Unassembled WGS sequence"/>
</dbReference>
<accession>A0AAW9NQM9</accession>
<reference evidence="1 2" key="1">
    <citation type="submission" date="2023-03" db="EMBL/GenBank/DDBJ databases">
        <title>Bacillus Genome Sequencing.</title>
        <authorList>
            <person name="Dunlap C."/>
        </authorList>
    </citation>
    <scope>NUCLEOTIDE SEQUENCE [LARGE SCALE GENOMIC DNA]</scope>
    <source>
        <strain evidence="1 2">B-59205</strain>
    </source>
</reference>
<dbReference type="RefSeq" id="WP_326122581.1">
    <property type="nucleotide sequence ID" value="NZ_JARSFG010000008.1"/>
</dbReference>
<dbReference type="PIRSF" id="PIRSF004633">
    <property type="entry name" value="UCP_PLP_oxd"/>
    <property type="match status" value="1"/>
</dbReference>
<dbReference type="InterPro" id="IPR014419">
    <property type="entry name" value="HutZ"/>
</dbReference>
<protein>
    <submittedName>
        <fullName evidence="1">Pyridoxamine 5'-phosphate oxidase family protein</fullName>
    </submittedName>
</protein>
<dbReference type="EMBL" id="JARSFG010000008">
    <property type="protein sequence ID" value="MEC1178049.1"/>
    <property type="molecule type" value="Genomic_DNA"/>
</dbReference>
<sequence>MKPINIEKEKDNFLTFIESKKTCIISMLNAEGEPFISNSPVVKIGDTFYIYISRIADHYRFIENSKFVDLMLIADEASTHNHFATERLRFKCEPENLGNEGHEEIFEAFSNTHGNQIMSLLKTLDFSLFSLTPVEGRYVVGFGKAFDVNPSGTKFEHVVVDKK</sequence>
<evidence type="ECO:0000313" key="2">
    <source>
        <dbReference type="Proteomes" id="UP001344888"/>
    </source>
</evidence>
<gene>
    <name evidence="1" type="ORF">P9B03_06090</name>
</gene>
<dbReference type="AlphaFoldDB" id="A0AAW9NQM9"/>
<dbReference type="SUPFAM" id="SSF50475">
    <property type="entry name" value="FMN-binding split barrel"/>
    <property type="match status" value="1"/>
</dbReference>
<keyword evidence="2" id="KW-1185">Reference proteome</keyword>
<name>A0AAW9NQM9_9BACL</name>
<dbReference type="Gene3D" id="2.30.110.10">
    <property type="entry name" value="Electron Transport, Fmn-binding Protein, Chain A"/>
    <property type="match status" value="1"/>
</dbReference>
<proteinExistence type="predicted"/>
<dbReference type="InterPro" id="IPR012349">
    <property type="entry name" value="Split_barrel_FMN-bd"/>
</dbReference>
<evidence type="ECO:0000313" key="1">
    <source>
        <dbReference type="EMBL" id="MEC1178049.1"/>
    </source>
</evidence>